<dbReference type="Gene3D" id="3.40.630.10">
    <property type="entry name" value="Zn peptidases"/>
    <property type="match status" value="1"/>
</dbReference>
<accession>A0A8J3CR48</accession>
<feature type="domain" description="Cytosol aminopeptidase" evidence="6">
    <location>
        <begin position="316"/>
        <end position="323"/>
    </location>
</feature>
<reference evidence="7" key="1">
    <citation type="journal article" date="2014" name="Int. J. Syst. Evol. Microbiol.">
        <title>Complete genome sequence of Corynebacterium casei LMG S-19264T (=DSM 44701T), isolated from a smear-ripened cheese.</title>
        <authorList>
            <consortium name="US DOE Joint Genome Institute (JGI-PGF)"/>
            <person name="Walter F."/>
            <person name="Albersmeier A."/>
            <person name="Kalinowski J."/>
            <person name="Ruckert C."/>
        </authorList>
    </citation>
    <scope>NUCLEOTIDE SEQUENCE</scope>
    <source>
        <strain evidence="7">KCTC 32513</strain>
    </source>
</reference>
<comment type="caution">
    <text evidence="7">The sequence shown here is derived from an EMBL/GenBank/DDBJ whole genome shotgun (WGS) entry which is preliminary data.</text>
</comment>
<evidence type="ECO:0000256" key="1">
    <source>
        <dbReference type="ARBA" id="ARBA00009528"/>
    </source>
</evidence>
<dbReference type="Pfam" id="PF21337">
    <property type="entry name" value="Peptidase_M17_N_1"/>
    <property type="match status" value="1"/>
</dbReference>
<dbReference type="PROSITE" id="PS00631">
    <property type="entry name" value="CYTOSOL_AP"/>
    <property type="match status" value="1"/>
</dbReference>
<dbReference type="RefSeq" id="WP_189497991.1">
    <property type="nucleotide sequence ID" value="NZ_BMZH01000007.1"/>
</dbReference>
<dbReference type="GO" id="GO:0006508">
    <property type="term" value="P:proteolysis"/>
    <property type="evidence" value="ECO:0007669"/>
    <property type="project" value="UniProtKB-KW"/>
</dbReference>
<keyword evidence="3" id="KW-0645">Protease</keyword>
<dbReference type="InterPro" id="IPR043472">
    <property type="entry name" value="Macro_dom-like"/>
</dbReference>
<keyword evidence="8" id="KW-1185">Reference proteome</keyword>
<comment type="similarity">
    <text evidence="1">Belongs to the peptidase M17 family.</text>
</comment>
<name>A0A8J3CR48_9PROT</name>
<dbReference type="Gene3D" id="3.40.220.10">
    <property type="entry name" value="Leucine Aminopeptidase, subunit E, domain 1"/>
    <property type="match status" value="1"/>
</dbReference>
<keyword evidence="5" id="KW-0464">Manganese</keyword>
<dbReference type="GO" id="GO:0030145">
    <property type="term" value="F:manganese ion binding"/>
    <property type="evidence" value="ECO:0007669"/>
    <property type="project" value="InterPro"/>
</dbReference>
<keyword evidence="2 7" id="KW-0031">Aminopeptidase</keyword>
<dbReference type="PRINTS" id="PR00481">
    <property type="entry name" value="LAMNOPPTDASE"/>
</dbReference>
<organism evidence="7 8">
    <name type="scientific">Algimonas arctica</name>
    <dbReference type="NCBI Taxonomy" id="1479486"/>
    <lineage>
        <taxon>Bacteria</taxon>
        <taxon>Pseudomonadati</taxon>
        <taxon>Pseudomonadota</taxon>
        <taxon>Alphaproteobacteria</taxon>
        <taxon>Maricaulales</taxon>
        <taxon>Robiginitomaculaceae</taxon>
        <taxon>Algimonas</taxon>
    </lineage>
</organism>
<dbReference type="PANTHER" id="PTHR11963">
    <property type="entry name" value="LEUCINE AMINOPEPTIDASE-RELATED"/>
    <property type="match status" value="1"/>
</dbReference>
<dbReference type="AlphaFoldDB" id="A0A8J3CR48"/>
<evidence type="ECO:0000313" key="7">
    <source>
        <dbReference type="EMBL" id="GHA96939.1"/>
    </source>
</evidence>
<evidence type="ECO:0000256" key="5">
    <source>
        <dbReference type="ARBA" id="ARBA00023211"/>
    </source>
</evidence>
<dbReference type="GO" id="GO:0070006">
    <property type="term" value="F:metalloaminopeptidase activity"/>
    <property type="evidence" value="ECO:0007669"/>
    <property type="project" value="InterPro"/>
</dbReference>
<dbReference type="Proteomes" id="UP000634004">
    <property type="component" value="Unassembled WGS sequence"/>
</dbReference>
<dbReference type="InterPro" id="IPR011356">
    <property type="entry name" value="Leucine_aapep/pepB"/>
</dbReference>
<evidence type="ECO:0000256" key="3">
    <source>
        <dbReference type="ARBA" id="ARBA00022670"/>
    </source>
</evidence>
<keyword evidence="4" id="KW-0378">Hydrolase</keyword>
<dbReference type="SUPFAM" id="SSF53187">
    <property type="entry name" value="Zn-dependent exopeptidases"/>
    <property type="match status" value="1"/>
</dbReference>
<dbReference type="EMBL" id="BMZH01000007">
    <property type="protein sequence ID" value="GHA96939.1"/>
    <property type="molecule type" value="Genomic_DNA"/>
</dbReference>
<proteinExistence type="inferred from homology"/>
<reference evidence="7" key="2">
    <citation type="submission" date="2020-09" db="EMBL/GenBank/DDBJ databases">
        <authorList>
            <person name="Sun Q."/>
            <person name="Kim S."/>
        </authorList>
    </citation>
    <scope>NUCLEOTIDE SEQUENCE</scope>
    <source>
        <strain evidence="7">KCTC 32513</strain>
    </source>
</reference>
<evidence type="ECO:0000256" key="2">
    <source>
        <dbReference type="ARBA" id="ARBA00022438"/>
    </source>
</evidence>
<gene>
    <name evidence="7" type="ORF">GCM10009069_19970</name>
</gene>
<sequence>MTRSPATSRLNDVPNGDPIVPIHALRPDSWATLSGTLPSVQTKFAQANGFAAEAGQSVMLPDETGGIAAVLMGCGDLATDFDREMRLGQLSSGLTGGYYELSSKPDEWTDRLAAIGWGLGTYRFTRYLKDTPETPVLVLSEDVDAGHVHDAIEATALGRDLINTPAGDMGPVALHQAAETLAEKYGATLSAVIGPDLVEQNYPMIHAVGRAAHEAPRLVELEWGDPSHPRLALIGKGITFDTGGVNMKSAAGARLMKKDMGGAAHALALSAMIMAARLPVRLHCLLAIAENAVSANAYRPGDVLSSRAGLTVEIDNTDAEGRLVLGDALAKATESNPVLMIDFATLTGAARVALGPQLPPFFTNRPHLHDAISRHATMELDPIWPMPLWQPYHAMLSSPIADMKNSGGSFAGAVTAALFLERFVDKRPWMHFDVYGWNPTTRPGHPTGADIYAIRGLFAWLASGGLNTPMDGPASEAL</sequence>
<dbReference type="InterPro" id="IPR048816">
    <property type="entry name" value="Peptidase_M17_N_1"/>
</dbReference>
<dbReference type="Pfam" id="PF00883">
    <property type="entry name" value="Peptidase_M17"/>
    <property type="match status" value="1"/>
</dbReference>
<dbReference type="PANTHER" id="PTHR11963:SF20">
    <property type="entry name" value="PEPTIDASE B"/>
    <property type="match status" value="1"/>
</dbReference>
<evidence type="ECO:0000256" key="4">
    <source>
        <dbReference type="ARBA" id="ARBA00022801"/>
    </source>
</evidence>
<protein>
    <submittedName>
        <fullName evidence="7">Aminopeptidase</fullName>
    </submittedName>
</protein>
<dbReference type="InterPro" id="IPR000819">
    <property type="entry name" value="Peptidase_M17_C"/>
</dbReference>
<evidence type="ECO:0000259" key="6">
    <source>
        <dbReference type="PROSITE" id="PS00631"/>
    </source>
</evidence>
<dbReference type="GO" id="GO:0005737">
    <property type="term" value="C:cytoplasm"/>
    <property type="evidence" value="ECO:0007669"/>
    <property type="project" value="InterPro"/>
</dbReference>
<dbReference type="CDD" id="cd00433">
    <property type="entry name" value="Peptidase_M17"/>
    <property type="match status" value="1"/>
</dbReference>
<evidence type="ECO:0000313" key="8">
    <source>
        <dbReference type="Proteomes" id="UP000634004"/>
    </source>
</evidence>